<dbReference type="InterPro" id="IPR003591">
    <property type="entry name" value="Leu-rich_rpt_typical-subtyp"/>
</dbReference>
<evidence type="ECO:0000256" key="4">
    <source>
        <dbReference type="ARBA" id="ARBA00022614"/>
    </source>
</evidence>
<dbReference type="PANTHER" id="PTHR46473">
    <property type="entry name" value="GH08155P"/>
    <property type="match status" value="1"/>
</dbReference>
<evidence type="ECO:0000256" key="13">
    <source>
        <dbReference type="SAM" id="Phobius"/>
    </source>
</evidence>
<reference evidence="14" key="1">
    <citation type="submission" date="2015-11" db="EMBL/GenBank/DDBJ databases">
        <title>De novo transcriptome assembly of four potential Pierce s Disease insect vectors from Arizona vineyards.</title>
        <authorList>
            <person name="Tassone E.E."/>
        </authorList>
    </citation>
    <scope>NUCLEOTIDE SEQUENCE</scope>
</reference>
<evidence type="ECO:0000256" key="6">
    <source>
        <dbReference type="ARBA" id="ARBA00022729"/>
    </source>
</evidence>
<feature type="non-terminal residue" evidence="14">
    <location>
        <position position="1"/>
    </location>
</feature>
<dbReference type="AlphaFoldDB" id="A0A1B6KVI2"/>
<comment type="subcellular location">
    <subcellularLocation>
        <location evidence="1">Cell membrane</location>
        <topology evidence="1">Single-pass membrane protein</topology>
    </subcellularLocation>
</comment>
<dbReference type="EMBL" id="GEBQ01024534">
    <property type="protein sequence ID" value="JAT15443.1"/>
    <property type="molecule type" value="Transcribed_RNA"/>
</dbReference>
<accession>A0A1B6KVI2</accession>
<keyword evidence="4" id="KW-0433">Leucine-rich repeat</keyword>
<keyword evidence="5 13" id="KW-0812">Transmembrane</keyword>
<dbReference type="InterPro" id="IPR051432">
    <property type="entry name" value="KCNMA1_auxiliary"/>
</dbReference>
<keyword evidence="12" id="KW-0407">Ion channel</keyword>
<name>A0A1B6KVI2_9HEMI</name>
<dbReference type="InterPro" id="IPR001611">
    <property type="entry name" value="Leu-rich_rpt"/>
</dbReference>
<dbReference type="Pfam" id="PF13855">
    <property type="entry name" value="LRR_8"/>
    <property type="match status" value="1"/>
</dbReference>
<dbReference type="PROSITE" id="PS51450">
    <property type="entry name" value="LRR"/>
    <property type="match status" value="3"/>
</dbReference>
<evidence type="ECO:0000256" key="7">
    <source>
        <dbReference type="ARBA" id="ARBA00022737"/>
    </source>
</evidence>
<evidence type="ECO:0000313" key="14">
    <source>
        <dbReference type="EMBL" id="JAT15443.1"/>
    </source>
</evidence>
<keyword evidence="2" id="KW-0813">Transport</keyword>
<evidence type="ECO:0000256" key="1">
    <source>
        <dbReference type="ARBA" id="ARBA00004162"/>
    </source>
</evidence>
<evidence type="ECO:0000256" key="10">
    <source>
        <dbReference type="ARBA" id="ARBA00023136"/>
    </source>
</evidence>
<gene>
    <name evidence="14" type="ORF">g.22577</name>
</gene>
<keyword evidence="11" id="KW-1015">Disulfide bond</keyword>
<protein>
    <recommendedName>
        <fullName evidence="15">LRRCT domain-containing protein</fullName>
    </recommendedName>
</protein>
<evidence type="ECO:0000256" key="12">
    <source>
        <dbReference type="ARBA" id="ARBA00023303"/>
    </source>
</evidence>
<evidence type="ECO:0000256" key="8">
    <source>
        <dbReference type="ARBA" id="ARBA00022989"/>
    </source>
</evidence>
<evidence type="ECO:0000256" key="3">
    <source>
        <dbReference type="ARBA" id="ARBA00022475"/>
    </source>
</evidence>
<evidence type="ECO:0000256" key="11">
    <source>
        <dbReference type="ARBA" id="ARBA00023157"/>
    </source>
</evidence>
<proteinExistence type="predicted"/>
<evidence type="ECO:0000256" key="9">
    <source>
        <dbReference type="ARBA" id="ARBA00023065"/>
    </source>
</evidence>
<dbReference type="Gene3D" id="3.80.10.10">
    <property type="entry name" value="Ribonuclease Inhibitor"/>
    <property type="match status" value="1"/>
</dbReference>
<dbReference type="SUPFAM" id="SSF52058">
    <property type="entry name" value="L domain-like"/>
    <property type="match status" value="1"/>
</dbReference>
<evidence type="ECO:0008006" key="15">
    <source>
        <dbReference type="Google" id="ProtNLM"/>
    </source>
</evidence>
<dbReference type="PRINTS" id="PR00019">
    <property type="entry name" value="LEURICHRPT"/>
</dbReference>
<dbReference type="Pfam" id="PF00560">
    <property type="entry name" value="LRR_1"/>
    <property type="match status" value="1"/>
</dbReference>
<keyword evidence="10 13" id="KW-0472">Membrane</keyword>
<keyword evidence="7" id="KW-0677">Repeat</keyword>
<keyword evidence="8 13" id="KW-1133">Transmembrane helix</keyword>
<dbReference type="GO" id="GO:0005886">
    <property type="term" value="C:plasma membrane"/>
    <property type="evidence" value="ECO:0007669"/>
    <property type="project" value="UniProtKB-SubCell"/>
</dbReference>
<keyword evidence="6" id="KW-0732">Signal</keyword>
<dbReference type="SMART" id="SM00369">
    <property type="entry name" value="LRR_TYP"/>
    <property type="match status" value="3"/>
</dbReference>
<evidence type="ECO:0000256" key="5">
    <source>
        <dbReference type="ARBA" id="ARBA00022692"/>
    </source>
</evidence>
<feature type="transmembrane region" description="Helical" evidence="13">
    <location>
        <begin position="19"/>
        <end position="40"/>
    </location>
</feature>
<keyword evidence="3" id="KW-1003">Cell membrane</keyword>
<evidence type="ECO:0000256" key="2">
    <source>
        <dbReference type="ARBA" id="ARBA00022448"/>
    </source>
</evidence>
<feature type="transmembrane region" description="Helical" evidence="13">
    <location>
        <begin position="285"/>
        <end position="305"/>
    </location>
</feature>
<sequence>VRVCVRVRVSTSRNVAMDIIYLFVVVGVLLGWQSASGLGGRCTYKREFKMLGAYCYELNLEEFPKNLNKDIEVLNAGRNRIRTLTNSSLRDYGSLRYLYLGDNFIQKIEAGAFSELGELEVLDLSKNALISLPADLPLPLRRLYLAENRFLRNLSLSAAFNLNFLNLALCDLKQFPVLGMLPNLQELNLTNNPLQSVTPADLAPLCRLEILHVPPSLYSQTDDETLCQCHRLLTWTTQRYISLPAFNCTPLRDPDAAGCDTDLSAEMKLYKSCLVATPASSPRHLLLAVLAGALFMALVVIVCWWRKCRRKKNSVQDQKRTDKNAKAADTLIT</sequence>
<organism evidence="14">
    <name type="scientific">Graphocephala atropunctata</name>
    <dbReference type="NCBI Taxonomy" id="36148"/>
    <lineage>
        <taxon>Eukaryota</taxon>
        <taxon>Metazoa</taxon>
        <taxon>Ecdysozoa</taxon>
        <taxon>Arthropoda</taxon>
        <taxon>Hexapoda</taxon>
        <taxon>Insecta</taxon>
        <taxon>Pterygota</taxon>
        <taxon>Neoptera</taxon>
        <taxon>Paraneoptera</taxon>
        <taxon>Hemiptera</taxon>
        <taxon>Auchenorrhyncha</taxon>
        <taxon>Membracoidea</taxon>
        <taxon>Cicadellidae</taxon>
        <taxon>Cicadellinae</taxon>
        <taxon>Cicadellini</taxon>
        <taxon>Graphocephala</taxon>
    </lineage>
</organism>
<dbReference type="PANTHER" id="PTHR46473:SF10">
    <property type="entry name" value="LD45603P-RELATED"/>
    <property type="match status" value="1"/>
</dbReference>
<dbReference type="InterPro" id="IPR032675">
    <property type="entry name" value="LRR_dom_sf"/>
</dbReference>
<dbReference type="GO" id="GO:0034220">
    <property type="term" value="P:monoatomic ion transmembrane transport"/>
    <property type="evidence" value="ECO:0007669"/>
    <property type="project" value="UniProtKB-KW"/>
</dbReference>
<keyword evidence="9" id="KW-0406">Ion transport</keyword>